<sequence>MAQIPPISDAYIDDIIKSYGPYIDAINKTQGIKFRELIKRLRDYFEQEIPKNTSQLVNDSNYVTSPLISGLPEESGSRRPFIIRALTSYNPDEIFGIDNQPLHVMLVATELIAGKETVTQLKISDGITAFKNLKNLIGGGGSGENGLQPSISLTYTQLRNLKDNALLVPGQKYIINDFQSTFNECELLYDNVTKINSLNFTDNVYSGDVEPIIVTAAGVDTLEPLAYSTIYPEHILEYTTDNLLQEVLASTKGTILYRRDVSRNNYFSLDMVALKYKYNETECNAVDFNGCYNTTILAISARYLNRYMFIVRGWGVDNASVSVNSHFVVCNISDTEIINSYCIAPFVNMHNCKINGLFNFNKSSDSIFNNLSNLEITADYNTSASIVNALNNYLLDGHVLPGRNIPKPYKLLTVFDRLVSPAEYKNYILSVDVVTGNPIAIPLFESP</sequence>
<evidence type="ECO:0000313" key="1">
    <source>
        <dbReference type="EMBL" id="MCJ0743118.1"/>
    </source>
</evidence>
<reference evidence="1" key="1">
    <citation type="submission" date="2022-03" db="EMBL/GenBank/DDBJ databases">
        <authorList>
            <person name="Woo C.Y."/>
        </authorList>
    </citation>
    <scope>NUCLEOTIDE SEQUENCE</scope>
    <source>
        <strain evidence="1">CYS-01</strain>
    </source>
</reference>
<dbReference type="RefSeq" id="WP_243362189.1">
    <property type="nucleotide sequence ID" value="NZ_JALGBH010000002.1"/>
</dbReference>
<evidence type="ECO:0000313" key="2">
    <source>
        <dbReference type="Proteomes" id="UP001165460"/>
    </source>
</evidence>
<keyword evidence="2" id="KW-1185">Reference proteome</keyword>
<organism evidence="1 2">
    <name type="scientific">Pedobacter montanisoli</name>
    <dbReference type="NCBI Taxonomy" id="2923277"/>
    <lineage>
        <taxon>Bacteria</taxon>
        <taxon>Pseudomonadati</taxon>
        <taxon>Bacteroidota</taxon>
        <taxon>Sphingobacteriia</taxon>
        <taxon>Sphingobacteriales</taxon>
        <taxon>Sphingobacteriaceae</taxon>
        <taxon>Pedobacter</taxon>
    </lineage>
</organism>
<proteinExistence type="predicted"/>
<gene>
    <name evidence="1" type="ORF">MMF97_10375</name>
</gene>
<dbReference type="EMBL" id="JALGBH010000002">
    <property type="protein sequence ID" value="MCJ0743118.1"/>
    <property type="molecule type" value="Genomic_DNA"/>
</dbReference>
<accession>A0ABS9ZXS8</accession>
<comment type="caution">
    <text evidence="1">The sequence shown here is derived from an EMBL/GenBank/DDBJ whole genome shotgun (WGS) entry which is preliminary data.</text>
</comment>
<name>A0ABS9ZXS8_9SPHI</name>
<dbReference type="Proteomes" id="UP001165460">
    <property type="component" value="Unassembled WGS sequence"/>
</dbReference>
<protein>
    <submittedName>
        <fullName evidence="1">Uncharacterized protein</fullName>
    </submittedName>
</protein>